<protein>
    <submittedName>
        <fullName evidence="1">Uncharacterized protein</fullName>
    </submittedName>
</protein>
<proteinExistence type="predicted"/>
<accession>A0A2P2NVC1</accession>
<reference evidence="1" key="1">
    <citation type="submission" date="2018-02" db="EMBL/GenBank/DDBJ databases">
        <title>Rhizophora mucronata_Transcriptome.</title>
        <authorList>
            <person name="Meera S.P."/>
            <person name="Sreeshan A."/>
            <person name="Augustine A."/>
        </authorList>
    </citation>
    <scope>NUCLEOTIDE SEQUENCE</scope>
    <source>
        <tissue evidence="1">Leaf</tissue>
    </source>
</reference>
<evidence type="ECO:0000313" key="1">
    <source>
        <dbReference type="EMBL" id="MBX46390.1"/>
    </source>
</evidence>
<sequence length="43" mass="5078">MPPVFKIPYKSLVSWNHQYLGRVGGEEENTTEEKYMQAKTDFQ</sequence>
<name>A0A2P2NVC1_RHIMU</name>
<dbReference type="AlphaFoldDB" id="A0A2P2NVC1"/>
<dbReference type="EMBL" id="GGEC01065906">
    <property type="protein sequence ID" value="MBX46390.1"/>
    <property type="molecule type" value="Transcribed_RNA"/>
</dbReference>
<organism evidence="1">
    <name type="scientific">Rhizophora mucronata</name>
    <name type="common">Asiatic mangrove</name>
    <dbReference type="NCBI Taxonomy" id="61149"/>
    <lineage>
        <taxon>Eukaryota</taxon>
        <taxon>Viridiplantae</taxon>
        <taxon>Streptophyta</taxon>
        <taxon>Embryophyta</taxon>
        <taxon>Tracheophyta</taxon>
        <taxon>Spermatophyta</taxon>
        <taxon>Magnoliopsida</taxon>
        <taxon>eudicotyledons</taxon>
        <taxon>Gunneridae</taxon>
        <taxon>Pentapetalae</taxon>
        <taxon>rosids</taxon>
        <taxon>fabids</taxon>
        <taxon>Malpighiales</taxon>
        <taxon>Rhizophoraceae</taxon>
        <taxon>Rhizophora</taxon>
    </lineage>
</organism>